<dbReference type="OrthoDB" id="1600564at2759"/>
<proteinExistence type="predicted"/>
<evidence type="ECO:0000313" key="5">
    <source>
        <dbReference type="Proteomes" id="UP000311382"/>
    </source>
</evidence>
<dbReference type="Pfam" id="PF00657">
    <property type="entry name" value="Lipase_GDSL"/>
    <property type="match status" value="1"/>
</dbReference>
<protein>
    <recommendedName>
        <fullName evidence="6">GDSL lipase/esterase</fullName>
    </recommendedName>
</protein>
<dbReference type="InterPro" id="IPR036514">
    <property type="entry name" value="SGNH_hydro_sf"/>
</dbReference>
<feature type="signal peptide" evidence="3">
    <location>
        <begin position="1"/>
        <end position="27"/>
    </location>
</feature>
<dbReference type="CDD" id="cd01846">
    <property type="entry name" value="fatty_acyltransferase_like"/>
    <property type="match status" value="1"/>
</dbReference>
<dbReference type="Gene3D" id="3.40.50.1110">
    <property type="entry name" value="SGNH hydrolase"/>
    <property type="match status" value="1"/>
</dbReference>
<evidence type="ECO:0008006" key="6">
    <source>
        <dbReference type="Google" id="ProtNLM"/>
    </source>
</evidence>
<dbReference type="InterPro" id="IPR051058">
    <property type="entry name" value="GDSL_Est/Lipase"/>
</dbReference>
<dbReference type="PANTHER" id="PTHR45648">
    <property type="entry name" value="GDSL LIPASE/ACYLHYDROLASE FAMILY PROTEIN (AFU_ORTHOLOGUE AFUA_4G14700)"/>
    <property type="match status" value="1"/>
</dbReference>
<accession>A0A5C5G4C8</accession>
<gene>
    <name evidence="4" type="ORF">DMC30DRAFT_116023</name>
</gene>
<evidence type="ECO:0000256" key="1">
    <source>
        <dbReference type="ARBA" id="ARBA00022801"/>
    </source>
</evidence>
<dbReference type="InterPro" id="IPR001087">
    <property type="entry name" value="GDSL"/>
</dbReference>
<name>A0A5C5G4C8_9BASI</name>
<dbReference type="STRING" id="5288.A0A5C5G4C8"/>
<keyword evidence="5" id="KW-1185">Reference proteome</keyword>
<dbReference type="AlphaFoldDB" id="A0A5C5G4C8"/>
<feature type="chain" id="PRO_5022894911" description="GDSL lipase/esterase" evidence="3">
    <location>
        <begin position="28"/>
        <end position="389"/>
    </location>
</feature>
<evidence type="ECO:0000256" key="3">
    <source>
        <dbReference type="SAM" id="SignalP"/>
    </source>
</evidence>
<dbReference type="EMBL" id="SOZI01000020">
    <property type="protein sequence ID" value="TNY22761.1"/>
    <property type="molecule type" value="Genomic_DNA"/>
</dbReference>
<sequence length="389" mass="43318">MQGCLQEHARSAGFLILLLALAGRASAFLALEDTRHWFAFGDSWSATGYDESRGYKTSLQPLKTSSGGRTWLEHLSSSPACTNLYDTQHSLAVGGATVWSGARAATLPNVSLSDQVDRFEQWFVTGTKPTRPRWRPSSTVFSIFLGTNDVAFRWWTGESIAPHVQVTFPIFDAQIERLYKLGARNFVLFTIPPYERAPVVVAVNRIVGDVRPKLGASVAAWNAVLRLYALEIPRRYPGTSAKLFDTWAWFDELLDRADEYGFLNSRGWCPLYARGLYSPVVPEQLNLDECGVPLEQYLWYDGVHPTWAVHRLLAASVRQQLSRKTSESQLALPSQAELEANFPIVQGSEEEKEETAKEYRRTVLAKEDGAPQPAPAGHSDPATLFPVLG</sequence>
<feature type="compositionally biased region" description="Basic and acidic residues" evidence="2">
    <location>
        <begin position="354"/>
        <end position="369"/>
    </location>
</feature>
<dbReference type="PANTHER" id="PTHR45648:SF22">
    <property type="entry name" value="GDSL LIPASE_ACYLHYDROLASE FAMILY PROTEIN (AFU_ORTHOLOGUE AFUA_4G14700)"/>
    <property type="match status" value="1"/>
</dbReference>
<keyword evidence="1" id="KW-0378">Hydrolase</keyword>
<dbReference type="GO" id="GO:0016788">
    <property type="term" value="F:hydrolase activity, acting on ester bonds"/>
    <property type="evidence" value="ECO:0007669"/>
    <property type="project" value="InterPro"/>
</dbReference>
<dbReference type="SUPFAM" id="SSF52266">
    <property type="entry name" value="SGNH hydrolase"/>
    <property type="match status" value="1"/>
</dbReference>
<feature type="region of interest" description="Disordered" evidence="2">
    <location>
        <begin position="345"/>
        <end position="389"/>
    </location>
</feature>
<organism evidence="4 5">
    <name type="scientific">Rhodotorula diobovata</name>
    <dbReference type="NCBI Taxonomy" id="5288"/>
    <lineage>
        <taxon>Eukaryota</taxon>
        <taxon>Fungi</taxon>
        <taxon>Dikarya</taxon>
        <taxon>Basidiomycota</taxon>
        <taxon>Pucciniomycotina</taxon>
        <taxon>Microbotryomycetes</taxon>
        <taxon>Sporidiobolales</taxon>
        <taxon>Sporidiobolaceae</taxon>
        <taxon>Rhodotorula</taxon>
    </lineage>
</organism>
<reference evidence="4 5" key="1">
    <citation type="submission" date="2019-03" db="EMBL/GenBank/DDBJ databases">
        <title>Rhodosporidium diobovatum UCD-FST 08-225 genome sequencing, assembly, and annotation.</title>
        <authorList>
            <person name="Fakankun I.U."/>
            <person name="Fristensky B."/>
            <person name="Levin D.B."/>
        </authorList>
    </citation>
    <scope>NUCLEOTIDE SEQUENCE [LARGE SCALE GENOMIC DNA]</scope>
    <source>
        <strain evidence="4 5">UCD-FST 08-225</strain>
    </source>
</reference>
<keyword evidence="3" id="KW-0732">Signal</keyword>
<evidence type="ECO:0000256" key="2">
    <source>
        <dbReference type="SAM" id="MobiDB-lite"/>
    </source>
</evidence>
<evidence type="ECO:0000313" key="4">
    <source>
        <dbReference type="EMBL" id="TNY22761.1"/>
    </source>
</evidence>
<dbReference type="Proteomes" id="UP000311382">
    <property type="component" value="Unassembled WGS sequence"/>
</dbReference>
<comment type="caution">
    <text evidence="4">The sequence shown here is derived from an EMBL/GenBank/DDBJ whole genome shotgun (WGS) entry which is preliminary data.</text>
</comment>